<keyword evidence="4 6" id="KW-0472">Membrane</keyword>
<feature type="transmembrane region" description="Helical" evidence="6">
    <location>
        <begin position="257"/>
        <end position="283"/>
    </location>
</feature>
<dbReference type="GO" id="GO:0030255">
    <property type="term" value="P:protein secretion by the type IV secretion system"/>
    <property type="evidence" value="ECO:0007669"/>
    <property type="project" value="InterPro"/>
</dbReference>
<feature type="region of interest" description="Disordered" evidence="5">
    <location>
        <begin position="304"/>
        <end position="342"/>
    </location>
</feature>
<gene>
    <name evidence="7" type="ORF">E5S66_12780</name>
</gene>
<dbReference type="InterPro" id="IPR007688">
    <property type="entry name" value="Conjugal_tfr_TrbL/VirB6"/>
</dbReference>
<name>A0A5R9PCB8_9GAMM</name>
<feature type="transmembrane region" description="Helical" evidence="6">
    <location>
        <begin position="35"/>
        <end position="55"/>
    </location>
</feature>
<comment type="subcellular location">
    <subcellularLocation>
        <location evidence="1">Membrane</location>
        <topology evidence="1">Multi-pass membrane protein</topology>
    </subcellularLocation>
</comment>
<evidence type="ECO:0000256" key="1">
    <source>
        <dbReference type="ARBA" id="ARBA00004141"/>
    </source>
</evidence>
<keyword evidence="8" id="KW-1185">Reference proteome</keyword>
<organism evidence="7 8">
    <name type="scientific">Thermomonas fusca</name>
    <dbReference type="NCBI Taxonomy" id="215690"/>
    <lineage>
        <taxon>Bacteria</taxon>
        <taxon>Pseudomonadati</taxon>
        <taxon>Pseudomonadota</taxon>
        <taxon>Gammaproteobacteria</taxon>
        <taxon>Lysobacterales</taxon>
        <taxon>Lysobacteraceae</taxon>
        <taxon>Thermomonas</taxon>
    </lineage>
</organism>
<feature type="transmembrane region" description="Helical" evidence="6">
    <location>
        <begin position="204"/>
        <end position="237"/>
    </location>
</feature>
<evidence type="ECO:0000256" key="2">
    <source>
        <dbReference type="ARBA" id="ARBA00022692"/>
    </source>
</evidence>
<dbReference type="EMBL" id="SROY01000007">
    <property type="protein sequence ID" value="TLX20856.1"/>
    <property type="molecule type" value="Genomic_DNA"/>
</dbReference>
<feature type="transmembrane region" description="Helical" evidence="6">
    <location>
        <begin position="171"/>
        <end position="192"/>
    </location>
</feature>
<evidence type="ECO:0000256" key="5">
    <source>
        <dbReference type="SAM" id="MobiDB-lite"/>
    </source>
</evidence>
<sequence length="342" mass="36211">MESIGQWLFFKLIFDFIDTEIETFRHNLMTGLIEWILLFGTIMITVWIIFQGWLIVTGRSREPMMALVTQAMKVVMITLLATSFSFGGQSISNLLSNTLPKAVTGLVSTEEDNPATEIDRNLAYMQLITGLMDGYAATSSGQGWKEQIDKASNMSAIGVAGPAVIGGALLLTYKVALALFVGLGPLFILTLLFNSTKPMFAKWLTYGIGTIFSLAVLSFMVAVAMKLVGVVAVAMFVKYQIIMATSSGVGSAGISSVAMQQAGLGVILTVLLIATPPIAAMFFQGTLANFSAYSQFGQAQARDSAGNPVGTGPRHTSVASAADTTTAPPSYSVGTARAPKGA</sequence>
<feature type="compositionally biased region" description="Low complexity" evidence="5">
    <location>
        <begin position="316"/>
        <end position="332"/>
    </location>
</feature>
<accession>A0A5R9PCB8</accession>
<evidence type="ECO:0000256" key="4">
    <source>
        <dbReference type="ARBA" id="ARBA00023136"/>
    </source>
</evidence>
<dbReference type="AlphaFoldDB" id="A0A5R9PCB8"/>
<keyword evidence="3 6" id="KW-1133">Transmembrane helix</keyword>
<evidence type="ECO:0000313" key="7">
    <source>
        <dbReference type="EMBL" id="TLX20856.1"/>
    </source>
</evidence>
<evidence type="ECO:0000256" key="3">
    <source>
        <dbReference type="ARBA" id="ARBA00022989"/>
    </source>
</evidence>
<keyword evidence="2 6" id="KW-0812">Transmembrane</keyword>
<dbReference type="Pfam" id="PF04610">
    <property type="entry name" value="TrbL"/>
    <property type="match status" value="1"/>
</dbReference>
<proteinExistence type="predicted"/>
<dbReference type="STRING" id="1123377.GCA_000423885_01069"/>
<reference evidence="7 8" key="1">
    <citation type="submission" date="2019-04" db="EMBL/GenBank/DDBJ databases">
        <authorList>
            <person name="Grouzdev D.S."/>
            <person name="Nazina T.N."/>
        </authorList>
    </citation>
    <scope>NUCLEOTIDE SEQUENCE [LARGE SCALE GENOMIC DNA]</scope>
    <source>
        <strain evidence="7 8">SHC 3-19</strain>
    </source>
</reference>
<protein>
    <submittedName>
        <fullName evidence="7">Type IV secretion system protein</fullName>
    </submittedName>
</protein>
<evidence type="ECO:0000256" key="6">
    <source>
        <dbReference type="SAM" id="Phobius"/>
    </source>
</evidence>
<dbReference type="Proteomes" id="UP000308508">
    <property type="component" value="Unassembled WGS sequence"/>
</dbReference>
<comment type="caution">
    <text evidence="7">The sequence shown here is derived from an EMBL/GenBank/DDBJ whole genome shotgun (WGS) entry which is preliminary data.</text>
</comment>
<evidence type="ECO:0000313" key="8">
    <source>
        <dbReference type="Proteomes" id="UP000308508"/>
    </source>
</evidence>
<dbReference type="GO" id="GO:0016020">
    <property type="term" value="C:membrane"/>
    <property type="evidence" value="ECO:0007669"/>
    <property type="project" value="UniProtKB-SubCell"/>
</dbReference>